<dbReference type="InterPro" id="IPR033134">
    <property type="entry name" value="Asp/Glu_racemase_AS_2"/>
</dbReference>
<dbReference type="PANTHER" id="PTHR21198">
    <property type="entry name" value="GLUTAMATE RACEMASE"/>
    <property type="match status" value="1"/>
</dbReference>
<keyword evidence="4" id="KW-1185">Reference proteome</keyword>
<dbReference type="OrthoDB" id="9803739at2"/>
<dbReference type="InterPro" id="IPR004380">
    <property type="entry name" value="Asp_race"/>
</dbReference>
<dbReference type="AlphaFoldDB" id="A0A2T0B5G7"/>
<dbReference type="RefSeq" id="WP_106063132.1">
    <property type="nucleotide sequence ID" value="NZ_PVXO01000030.1"/>
</dbReference>
<evidence type="ECO:0000313" key="4">
    <source>
        <dbReference type="Proteomes" id="UP000239706"/>
    </source>
</evidence>
<comment type="similarity">
    <text evidence="1">Belongs to the aspartate/glutamate racemases family.</text>
</comment>
<sequence>MGKTVGILGGMGPKATADLFNKIVDFTEAKSDQEHIHILIDNNVNIPDRTSFILGKGDNPISELIETAVRLRDNGADLIIMPCNTAHYFYDKLVDAVGVPFINMIEEVGKYILEHYGKCKVGLLATLGTYEGKVYEKYCGKYGIEIVTPSEEGKKKLLDLIYRVKAGERDFSLEYINGFLREFRENNINVVILGCTELPLVFDPLKKELNDFDFISSTDILARKTVDIAK</sequence>
<accession>A0A2T0B5G7</accession>
<evidence type="ECO:0000313" key="3">
    <source>
        <dbReference type="EMBL" id="PRR79141.1"/>
    </source>
</evidence>
<dbReference type="EC" id="5.1.1.13" evidence="3"/>
<evidence type="ECO:0000256" key="2">
    <source>
        <dbReference type="ARBA" id="ARBA00023235"/>
    </source>
</evidence>
<keyword evidence="2 3" id="KW-0413">Isomerase</keyword>
<dbReference type="Gene3D" id="3.40.50.1860">
    <property type="match status" value="2"/>
</dbReference>
<dbReference type="PROSITE" id="PS00924">
    <property type="entry name" value="ASP_GLU_RACEMASE_2"/>
    <property type="match status" value="1"/>
</dbReference>
<dbReference type="GO" id="GO:0047689">
    <property type="term" value="F:aspartate racemase activity"/>
    <property type="evidence" value="ECO:0007669"/>
    <property type="project" value="UniProtKB-EC"/>
</dbReference>
<dbReference type="Pfam" id="PF01177">
    <property type="entry name" value="Asp_Glu_race"/>
    <property type="match status" value="1"/>
</dbReference>
<dbReference type="Proteomes" id="UP000239706">
    <property type="component" value="Unassembled WGS sequence"/>
</dbReference>
<dbReference type="PANTHER" id="PTHR21198:SF7">
    <property type="entry name" value="ASPARTATE-GLUTAMATE RACEMASE FAMILY"/>
    <property type="match status" value="1"/>
</dbReference>
<dbReference type="SUPFAM" id="SSF53681">
    <property type="entry name" value="Aspartate/glutamate racemase"/>
    <property type="match status" value="2"/>
</dbReference>
<dbReference type="InterPro" id="IPR015942">
    <property type="entry name" value="Asp/Glu/hydantoin_racemase"/>
</dbReference>
<dbReference type="InterPro" id="IPR001920">
    <property type="entry name" value="Asp/Glu_race"/>
</dbReference>
<name>A0A2T0B5G7_9CLOT</name>
<dbReference type="NCBIfam" id="TIGR00035">
    <property type="entry name" value="asp_race"/>
    <property type="match status" value="1"/>
</dbReference>
<evidence type="ECO:0000256" key="1">
    <source>
        <dbReference type="ARBA" id="ARBA00007847"/>
    </source>
</evidence>
<dbReference type="EMBL" id="PVXO01000030">
    <property type="protein sequence ID" value="PRR79141.1"/>
    <property type="molecule type" value="Genomic_DNA"/>
</dbReference>
<proteinExistence type="inferred from homology"/>
<protein>
    <submittedName>
        <fullName evidence="3">Aspartate racemase</fullName>
        <ecNumber evidence="3">5.1.1.13</ecNumber>
    </submittedName>
</protein>
<organism evidence="3 4">
    <name type="scientific">Clostridium liquoris</name>
    <dbReference type="NCBI Taxonomy" id="1289519"/>
    <lineage>
        <taxon>Bacteria</taxon>
        <taxon>Bacillati</taxon>
        <taxon>Bacillota</taxon>
        <taxon>Clostridia</taxon>
        <taxon>Eubacteriales</taxon>
        <taxon>Clostridiaceae</taxon>
        <taxon>Clostridium</taxon>
    </lineage>
</organism>
<gene>
    <name evidence="3" type="ORF">CLLI_09860</name>
</gene>
<comment type="caution">
    <text evidence="3">The sequence shown here is derived from an EMBL/GenBank/DDBJ whole genome shotgun (WGS) entry which is preliminary data.</text>
</comment>
<reference evidence="3 4" key="1">
    <citation type="submission" date="2018-03" db="EMBL/GenBank/DDBJ databases">
        <title>Genome sequence of Clostridium liquoris DSM 100320.</title>
        <authorList>
            <person name="Poehlein A."/>
            <person name="Daniel R."/>
        </authorList>
    </citation>
    <scope>NUCLEOTIDE SEQUENCE [LARGE SCALE GENOMIC DNA]</scope>
    <source>
        <strain evidence="3 4">DSM 100320</strain>
    </source>
</reference>